<dbReference type="KEGG" id="cfon:HZU75_05610"/>
<evidence type="ECO:0000313" key="1">
    <source>
        <dbReference type="EMBL" id="QLI81044.1"/>
    </source>
</evidence>
<dbReference type="EMBL" id="CP058952">
    <property type="protein sequence ID" value="QLI81044.1"/>
    <property type="molecule type" value="Genomic_DNA"/>
</dbReference>
<reference evidence="1 2" key="1">
    <citation type="journal article" date="2016" name="Int. J. Syst. Evol. Microbiol.">
        <title>Chitinibacter fontanus sp. nov., isolated from a spring.</title>
        <authorList>
            <person name="Sheu S.Y."/>
            <person name="Li Y.S."/>
            <person name="Young C.C."/>
            <person name="Chen W.M."/>
        </authorList>
    </citation>
    <scope>NUCLEOTIDE SEQUENCE [LARGE SCALE GENOMIC DNA]</scope>
    <source>
        <strain evidence="1 2">STM-7</strain>
    </source>
</reference>
<keyword evidence="2" id="KW-1185">Reference proteome</keyword>
<name>A0A7D5ZD87_9NEIS</name>
<accession>A0A7D5ZD87</accession>
<organism evidence="1 2">
    <name type="scientific">Chitinibacter fontanus</name>
    <dbReference type="NCBI Taxonomy" id="1737446"/>
    <lineage>
        <taxon>Bacteria</taxon>
        <taxon>Pseudomonadati</taxon>
        <taxon>Pseudomonadota</taxon>
        <taxon>Betaproteobacteria</taxon>
        <taxon>Neisseriales</taxon>
        <taxon>Chitinibacteraceae</taxon>
        <taxon>Chitinibacter</taxon>
    </lineage>
</organism>
<gene>
    <name evidence="1" type="ORF">HZU75_05610</name>
</gene>
<dbReference type="AlphaFoldDB" id="A0A7D5ZD87"/>
<proteinExistence type="predicted"/>
<protein>
    <recommendedName>
        <fullName evidence="3">RNA-binding protein</fullName>
    </recommendedName>
</protein>
<dbReference type="Proteomes" id="UP000510822">
    <property type="component" value="Chromosome"/>
</dbReference>
<dbReference type="RefSeq" id="WP_180308175.1">
    <property type="nucleotide sequence ID" value="NZ_CP058952.1"/>
</dbReference>
<evidence type="ECO:0008006" key="3">
    <source>
        <dbReference type="Google" id="ProtNLM"/>
    </source>
</evidence>
<evidence type="ECO:0000313" key="2">
    <source>
        <dbReference type="Proteomes" id="UP000510822"/>
    </source>
</evidence>
<sequence>MQLLISNLPVDTSNEDVLQLLTEQLGAPAPVEVKVEAGDAGRNAIAYIRYPADTPATLGKVLDDKISGLHYKGHDLDAAVTHNFKD</sequence>